<keyword evidence="7" id="KW-0067">ATP-binding</keyword>
<keyword evidence="6" id="KW-0547">Nucleotide-binding</keyword>
<name>A0A6S7H2H2_PARCT</name>
<dbReference type="Gene3D" id="1.10.1410.40">
    <property type="match status" value="1"/>
</dbReference>
<dbReference type="GO" id="GO:0005524">
    <property type="term" value="F:ATP binding"/>
    <property type="evidence" value="ECO:0007669"/>
    <property type="project" value="UniProtKB-KW"/>
</dbReference>
<dbReference type="InterPro" id="IPR024810">
    <property type="entry name" value="MAB21L/cGLR"/>
</dbReference>
<evidence type="ECO:0000256" key="3">
    <source>
        <dbReference type="ARBA" id="ARBA00022679"/>
    </source>
</evidence>
<keyword evidence="3" id="KW-0808">Transferase</keyword>
<evidence type="ECO:0000259" key="9">
    <source>
        <dbReference type="Pfam" id="PF03281"/>
    </source>
</evidence>
<dbReference type="Pfam" id="PF20266">
    <property type="entry name" value="Mab-21_C"/>
    <property type="match status" value="1"/>
</dbReference>
<feature type="domain" description="Mab-21-like HhH/H2TH-like" evidence="10">
    <location>
        <begin position="330"/>
        <end position="419"/>
    </location>
</feature>
<gene>
    <name evidence="11" type="ORF">PACLA_8A075444</name>
</gene>
<keyword evidence="8" id="KW-0460">Magnesium</keyword>
<dbReference type="OrthoDB" id="5953127at2759"/>
<comment type="cofactor">
    <cofactor evidence="1">
        <name>Mg(2+)</name>
        <dbReference type="ChEBI" id="CHEBI:18420"/>
    </cofactor>
</comment>
<evidence type="ECO:0000256" key="5">
    <source>
        <dbReference type="ARBA" id="ARBA00022723"/>
    </source>
</evidence>
<organism evidence="11 12">
    <name type="scientific">Paramuricea clavata</name>
    <name type="common">Red gorgonian</name>
    <name type="synonym">Violescent sea-whip</name>
    <dbReference type="NCBI Taxonomy" id="317549"/>
    <lineage>
        <taxon>Eukaryota</taxon>
        <taxon>Metazoa</taxon>
        <taxon>Cnidaria</taxon>
        <taxon>Anthozoa</taxon>
        <taxon>Octocorallia</taxon>
        <taxon>Malacalcyonacea</taxon>
        <taxon>Plexauridae</taxon>
        <taxon>Paramuricea</taxon>
    </lineage>
</organism>
<dbReference type="GO" id="GO:0016779">
    <property type="term" value="F:nucleotidyltransferase activity"/>
    <property type="evidence" value="ECO:0007669"/>
    <property type="project" value="UniProtKB-KW"/>
</dbReference>
<evidence type="ECO:0000256" key="4">
    <source>
        <dbReference type="ARBA" id="ARBA00022695"/>
    </source>
</evidence>
<evidence type="ECO:0000256" key="8">
    <source>
        <dbReference type="ARBA" id="ARBA00022842"/>
    </source>
</evidence>
<evidence type="ECO:0000313" key="11">
    <source>
        <dbReference type="EMBL" id="CAB3996816.1"/>
    </source>
</evidence>
<evidence type="ECO:0000256" key="7">
    <source>
        <dbReference type="ARBA" id="ARBA00022840"/>
    </source>
</evidence>
<protein>
    <submittedName>
        <fullName evidence="11">Uncharacterized protein</fullName>
    </submittedName>
</protein>
<feature type="domain" description="Mab-21-like nucleotidyltransferase" evidence="9">
    <location>
        <begin position="147"/>
        <end position="322"/>
    </location>
</feature>
<dbReference type="InterPro" id="IPR046906">
    <property type="entry name" value="Mab-21_HhH/H2TH-like"/>
</dbReference>
<keyword evidence="12" id="KW-1185">Reference proteome</keyword>
<proteinExistence type="inferred from homology"/>
<evidence type="ECO:0000259" key="10">
    <source>
        <dbReference type="Pfam" id="PF20266"/>
    </source>
</evidence>
<accession>A0A6S7H2H2</accession>
<evidence type="ECO:0000256" key="6">
    <source>
        <dbReference type="ARBA" id="ARBA00022741"/>
    </source>
</evidence>
<evidence type="ECO:0000313" key="12">
    <source>
        <dbReference type="Proteomes" id="UP001152795"/>
    </source>
</evidence>
<dbReference type="SMART" id="SM01265">
    <property type="entry name" value="Mab-21"/>
    <property type="match status" value="1"/>
</dbReference>
<dbReference type="EMBL" id="CACRXK020002952">
    <property type="protein sequence ID" value="CAB3996816.1"/>
    <property type="molecule type" value="Genomic_DNA"/>
</dbReference>
<keyword evidence="5" id="KW-0479">Metal-binding</keyword>
<comment type="caution">
    <text evidence="11">The sequence shown here is derived from an EMBL/GenBank/DDBJ whole genome shotgun (WGS) entry which is preliminary data.</text>
</comment>
<evidence type="ECO:0000256" key="1">
    <source>
        <dbReference type="ARBA" id="ARBA00001946"/>
    </source>
</evidence>
<reference evidence="11" key="1">
    <citation type="submission" date="2020-04" db="EMBL/GenBank/DDBJ databases">
        <authorList>
            <person name="Alioto T."/>
            <person name="Alioto T."/>
            <person name="Gomez Garrido J."/>
        </authorList>
    </citation>
    <scope>NUCLEOTIDE SEQUENCE</scope>
    <source>
        <strain evidence="11">A484AB</strain>
    </source>
</reference>
<dbReference type="PANTHER" id="PTHR10656:SF42">
    <property type="entry name" value="CYCLIC GMP-AMP SYNTHASE-LIKE PROTEIN-RELATED"/>
    <property type="match status" value="1"/>
</dbReference>
<dbReference type="AlphaFoldDB" id="A0A6S7H2H2"/>
<evidence type="ECO:0000256" key="2">
    <source>
        <dbReference type="ARBA" id="ARBA00008307"/>
    </source>
</evidence>
<keyword evidence="4" id="KW-0548">Nucleotidyltransferase</keyword>
<dbReference type="Proteomes" id="UP001152795">
    <property type="component" value="Unassembled WGS sequence"/>
</dbReference>
<dbReference type="GO" id="GO:0046872">
    <property type="term" value="F:metal ion binding"/>
    <property type="evidence" value="ECO:0007669"/>
    <property type="project" value="UniProtKB-KW"/>
</dbReference>
<dbReference type="InterPro" id="IPR046903">
    <property type="entry name" value="Mab-21-like_nuc_Trfase"/>
</dbReference>
<comment type="similarity">
    <text evidence="2">Belongs to the mab-21 family.</text>
</comment>
<sequence>MIQFSSDDYSTLKSTLLEMWVPIVGVHTPADLWTKNYVKAFCSIVKMDNFPTALQNKMKRTNEEFCKRSVFKTNFQSIFDTQPPFQLSEAILTGSLSEGHFLYSLEPPDMDIVCVLKNITFSQEDQKNGSLQLREDTPFVYAFVTKKETQQLWGEFFYDVGTQAGKHRLSSRKLKEKLQDNYQRTSRMFHTMGEEELEQINEGAAATVRKPKPSLSSFQYFVEIFQKWLRQPVNELYNLHIDKSQFHDDMLYQLVLSSDIVLSIYCEGWPSCAREWMTRERLWPQIHSVEKITQSGFHIVPKSSPDGDFRLSFSGAESMLIETLLPLQHRVMRAFKAVVKYHENTWSPNLKDIISSYHLKTIAFWHFEKSSQKSWTEETLVHHLVTLLQEFAEALRIQNLPMYFMPKFNLLEDVDDPEVTLDLMEKISQLAHNFSAISEAVHNCNTLKLLFATASDHYNLANIFVTLREEKLKKAQENCEVSFTFYDVFVAMEKLVNR</sequence>
<dbReference type="Pfam" id="PF03281">
    <property type="entry name" value="Mab-21"/>
    <property type="match status" value="1"/>
</dbReference>
<dbReference type="PANTHER" id="PTHR10656">
    <property type="entry name" value="CELL FATE DETERMINING PROTEIN MAB21-RELATED"/>
    <property type="match status" value="1"/>
</dbReference>